<keyword evidence="1" id="KW-1133">Transmembrane helix</keyword>
<dbReference type="Proteomes" id="UP000243753">
    <property type="component" value="Chromosome"/>
</dbReference>
<keyword evidence="1" id="KW-0472">Membrane</keyword>
<organism evidence="2 3">
    <name type="scientific">Capnocytophaga canimorsus</name>
    <dbReference type="NCBI Taxonomy" id="28188"/>
    <lineage>
        <taxon>Bacteria</taxon>
        <taxon>Pseudomonadati</taxon>
        <taxon>Bacteroidota</taxon>
        <taxon>Flavobacteriia</taxon>
        <taxon>Flavobacteriales</taxon>
        <taxon>Flavobacteriaceae</taxon>
        <taxon>Capnocytophaga</taxon>
    </lineage>
</organism>
<sequence>MYKNALNDVFHRLGNVFYLLGKPNKIKRKVNNKFDKINNIIMKHTIIMSLLAVFLGLMSCEKGNKDEYPEIKVGKGSESLKEISINKLTERKIVLSGGNEKFLANVENSKLAQVTIHKDTLKIKGLFEGETFATITSHDRKAHLKINVIPQEISISQDYILLHPRDESKFVSLTGGGDIVNLDVDDPYGILNLKWNGKTNILEINALHEGEATITAVSNGVASKTLKVVVRSEGNLEKLGYYSSYSRTLSHIEPKLVVKRAGVGTWFTNSTVPYGVNDGFNQRSAVRVGEILNPQKGQNVQVEIKSFPYPTSFSIGTGTYPVFVEEVRDTTFVIRGKGFKFVLPKPE</sequence>
<keyword evidence="1" id="KW-0812">Transmembrane</keyword>
<feature type="transmembrane region" description="Helical" evidence="1">
    <location>
        <begin position="37"/>
        <end position="58"/>
    </location>
</feature>
<protein>
    <submittedName>
        <fullName evidence="2">Uncharacterized protein</fullName>
    </submittedName>
</protein>
<gene>
    <name evidence="2" type="ORF">CGC54_08780</name>
</gene>
<dbReference type="AlphaFoldDB" id="A0AAC9Z4I4"/>
<accession>A0AAC9Z4I4</accession>
<name>A0AAC9Z4I4_9FLAO</name>
<dbReference type="EMBL" id="CP022389">
    <property type="protein sequence ID" value="ATA94420.1"/>
    <property type="molecule type" value="Genomic_DNA"/>
</dbReference>
<evidence type="ECO:0000313" key="3">
    <source>
        <dbReference type="Proteomes" id="UP000243753"/>
    </source>
</evidence>
<evidence type="ECO:0000256" key="1">
    <source>
        <dbReference type="SAM" id="Phobius"/>
    </source>
</evidence>
<evidence type="ECO:0000313" key="2">
    <source>
        <dbReference type="EMBL" id="ATA94420.1"/>
    </source>
</evidence>
<proteinExistence type="predicted"/>
<reference evidence="3" key="1">
    <citation type="submission" date="2017-06" db="EMBL/GenBank/DDBJ databases">
        <title>Capnocytophaga spp. assemblies.</title>
        <authorList>
            <person name="Gulvik C.A."/>
        </authorList>
    </citation>
    <scope>NUCLEOTIDE SEQUENCE [LARGE SCALE GENOMIC DNA]</scope>
    <source>
        <strain evidence="3">H3936</strain>
    </source>
</reference>